<accession>A0A093XZR3</accession>
<feature type="compositionally biased region" description="Low complexity" evidence="8">
    <location>
        <begin position="353"/>
        <end position="366"/>
    </location>
</feature>
<dbReference type="PROSITE" id="PS01359">
    <property type="entry name" value="ZF_PHD_1"/>
    <property type="match status" value="1"/>
</dbReference>
<keyword evidence="4" id="KW-0862">Zinc</keyword>
<dbReference type="SUPFAM" id="SSF56112">
    <property type="entry name" value="Protein kinase-like (PK-like)"/>
    <property type="match status" value="1"/>
</dbReference>
<evidence type="ECO:0000256" key="2">
    <source>
        <dbReference type="ARBA" id="ARBA00022723"/>
    </source>
</evidence>
<dbReference type="GO" id="GO:0048188">
    <property type="term" value="C:Set1C/COMPASS complex"/>
    <property type="evidence" value="ECO:0007669"/>
    <property type="project" value="InterPro"/>
</dbReference>
<feature type="region of interest" description="Disordered" evidence="8">
    <location>
        <begin position="1"/>
        <end position="25"/>
    </location>
</feature>
<feature type="compositionally biased region" description="Basic and acidic residues" evidence="8">
    <location>
        <begin position="336"/>
        <end position="350"/>
    </location>
</feature>
<dbReference type="PANTHER" id="PTHR46174">
    <property type="entry name" value="CXXC-TYPE ZINC FINGER PROTEIN 1"/>
    <property type="match status" value="1"/>
</dbReference>
<comment type="subcellular location">
    <subcellularLocation>
        <location evidence="1">Nucleus</location>
    </subcellularLocation>
</comment>
<feature type="compositionally biased region" description="Acidic residues" evidence="8">
    <location>
        <begin position="857"/>
        <end position="867"/>
    </location>
</feature>
<feature type="compositionally biased region" description="Basic residues" evidence="8">
    <location>
        <begin position="444"/>
        <end position="454"/>
    </location>
</feature>
<dbReference type="InterPro" id="IPR011011">
    <property type="entry name" value="Znf_FYVE_PHD"/>
</dbReference>
<reference key="1">
    <citation type="journal article" date="2014" name="PLoS Genet.">
        <title>Signature Gene Expression Reveals Novel Clues to the Molecular Mechanisms of Dimorphic Transition in Penicillium marneffei.</title>
        <authorList>
            <person name="Yang E."/>
            <person name="Wang G."/>
            <person name="Cai J."/>
            <person name="Woo P.C."/>
            <person name="Lau S.K."/>
            <person name="Yuen K.-Y."/>
            <person name="Chow W.-N."/>
            <person name="Lin X."/>
        </authorList>
    </citation>
    <scope>NUCLEOTIDE SEQUENCE [LARGE SCALE GENOMIC DNA]</scope>
    <source>
        <strain>PM1</strain>
    </source>
</reference>
<gene>
    <name evidence="10" type="ORF">GQ26_0060570</name>
</gene>
<evidence type="ECO:0000256" key="3">
    <source>
        <dbReference type="ARBA" id="ARBA00022771"/>
    </source>
</evidence>
<dbReference type="InterPro" id="IPR011009">
    <property type="entry name" value="Kinase-like_dom_sf"/>
</dbReference>
<dbReference type="PANTHER" id="PTHR46174:SF1">
    <property type="entry name" value="CXXC-TYPE ZINC FINGER PROTEIN 1"/>
    <property type="match status" value="1"/>
</dbReference>
<evidence type="ECO:0000259" key="9">
    <source>
        <dbReference type="PROSITE" id="PS50016"/>
    </source>
</evidence>
<keyword evidence="5" id="KW-0539">Nucleus</keyword>
<feature type="region of interest" description="Disordered" evidence="8">
    <location>
        <begin position="673"/>
        <end position="727"/>
    </location>
</feature>
<feature type="compositionally biased region" description="Basic and acidic residues" evidence="8">
    <location>
        <begin position="604"/>
        <end position="616"/>
    </location>
</feature>
<evidence type="ECO:0000256" key="5">
    <source>
        <dbReference type="ARBA" id="ARBA00023242"/>
    </source>
</evidence>
<dbReference type="InterPro" id="IPR019787">
    <property type="entry name" value="Znf_PHD-finger"/>
</dbReference>
<protein>
    <submittedName>
        <fullName evidence="10">Set1 complex component spp1</fullName>
    </submittedName>
</protein>
<dbReference type="GO" id="GO:0008270">
    <property type="term" value="F:zinc ion binding"/>
    <property type="evidence" value="ECO:0007669"/>
    <property type="project" value="UniProtKB-KW"/>
</dbReference>
<dbReference type="InterPro" id="IPR001965">
    <property type="entry name" value="Znf_PHD"/>
</dbReference>
<dbReference type="GO" id="GO:0045893">
    <property type="term" value="P:positive regulation of DNA-templated transcription"/>
    <property type="evidence" value="ECO:0007669"/>
    <property type="project" value="TreeGrafter"/>
</dbReference>
<dbReference type="SMART" id="SM00249">
    <property type="entry name" value="PHD"/>
    <property type="match status" value="1"/>
</dbReference>
<evidence type="ECO:0000313" key="10">
    <source>
        <dbReference type="EMBL" id="KFX50748.1"/>
    </source>
</evidence>
<dbReference type="HOGENOM" id="CLU_011451_0_0_1"/>
<reference evidence="10" key="2">
    <citation type="journal article" date="2014" name="PLoS Genet.">
        <title>Signature gene expression reveals novel clues to the molecular mechanisms of dimorphic transition in Penicillium marneffei.</title>
        <authorList>
            <person name="Yang E."/>
            <person name="Wang G."/>
            <person name="Cai J."/>
            <person name="Woo P.C."/>
            <person name="Lau S.K."/>
            <person name="Yuen K.-Y."/>
            <person name="Chow W.-N."/>
            <person name="Lin X."/>
        </authorList>
    </citation>
    <scope>NUCLEOTIDE SEQUENCE</scope>
    <source>
        <strain evidence="10">PM1</strain>
    </source>
</reference>
<feature type="compositionally biased region" description="Basic and acidic residues" evidence="8">
    <location>
        <begin position="632"/>
        <end position="644"/>
    </location>
</feature>
<dbReference type="Pfam" id="PF00628">
    <property type="entry name" value="PHD"/>
    <property type="match status" value="1"/>
</dbReference>
<dbReference type="InterPro" id="IPR037869">
    <property type="entry name" value="Spp1/CFP1"/>
</dbReference>
<dbReference type="SUPFAM" id="SSF57903">
    <property type="entry name" value="FYVE/PHD zinc finger"/>
    <property type="match status" value="1"/>
</dbReference>
<keyword evidence="7" id="KW-0175">Coiled coil</keyword>
<feature type="compositionally biased region" description="Acidic residues" evidence="8">
    <location>
        <begin position="617"/>
        <end position="631"/>
    </location>
</feature>
<dbReference type="Gene3D" id="3.30.40.10">
    <property type="entry name" value="Zinc/RING finger domain, C3HC4 (zinc finger)"/>
    <property type="match status" value="1"/>
</dbReference>
<dbReference type="AlphaFoldDB" id="A0A093XZR3"/>
<feature type="region of interest" description="Disordered" evidence="8">
    <location>
        <begin position="294"/>
        <end position="480"/>
    </location>
</feature>
<dbReference type="InterPro" id="IPR019786">
    <property type="entry name" value="Zinc_finger_PHD-type_CS"/>
</dbReference>
<comment type="caution">
    <text evidence="10">The sequence shown here is derived from an EMBL/GenBank/DDBJ whole genome shotgun (WGS) entry which is preliminary data.</text>
</comment>
<evidence type="ECO:0000256" key="6">
    <source>
        <dbReference type="PROSITE-ProRule" id="PRU00146"/>
    </source>
</evidence>
<dbReference type="PROSITE" id="PS50016">
    <property type="entry name" value="ZF_PHD_2"/>
    <property type="match status" value="1"/>
</dbReference>
<feature type="compositionally biased region" description="Basic and acidic residues" evidence="8">
    <location>
        <begin position="8"/>
        <end position="19"/>
    </location>
</feature>
<keyword evidence="2" id="KW-0479">Metal-binding</keyword>
<keyword evidence="3 6" id="KW-0863">Zinc-finger</keyword>
<evidence type="ECO:0000256" key="4">
    <source>
        <dbReference type="ARBA" id="ARBA00022833"/>
    </source>
</evidence>
<feature type="region of interest" description="Disordered" evidence="8">
    <location>
        <begin position="604"/>
        <end position="648"/>
    </location>
</feature>
<feature type="region of interest" description="Disordered" evidence="8">
    <location>
        <begin position="847"/>
        <end position="883"/>
    </location>
</feature>
<feature type="domain" description="PHD-type" evidence="9">
    <location>
        <begin position="486"/>
        <end position="537"/>
    </location>
</feature>
<evidence type="ECO:0000256" key="7">
    <source>
        <dbReference type="SAM" id="Coils"/>
    </source>
</evidence>
<dbReference type="InterPro" id="IPR013083">
    <property type="entry name" value="Znf_RING/FYVE/PHD"/>
</dbReference>
<feature type="compositionally biased region" description="Acidic residues" evidence="8">
    <location>
        <begin position="470"/>
        <end position="479"/>
    </location>
</feature>
<evidence type="ECO:0000256" key="1">
    <source>
        <dbReference type="ARBA" id="ARBA00004123"/>
    </source>
</evidence>
<name>A0A093XZR3_TALMA</name>
<sequence>MGVNPYEADPKRVPKKDPYLSRSSYYGRYAPQPDDFEPKFSDWHSSETETQREYWAEIVEKYCTPKNSLNVVGSRAAFAIGKVLILVDGDRAEGTAAERYTRLNANELIASRKAEEHLKDLNVAVPTILFCGTIDEKNVVVETRIPGVSLEVAWNYLSTSEKESFKAQCQRILQRLTAIDDHPASPSYVCEGLNGVPQPEIADVEHDILFAQKEEDEVLCLTHNDMVRSNIVVDNGRVVAITGWRHSGYFGHERAQKIHRLLRIPERSHIFSSGERSTQDQAWADLYDFLDPSRESVEDNNDNDSEPRVKTEVPAASIEKVPAAQSGARTPQYDGVDEHPTPKKIHDLKRGSTSRASSMDRSSPSAPLIPSKLGPNARKPSSVSTKKASIATKIPSKKRKIDALDTESVGERRSNSPASSVKGPTAKKRASSSVTGSPGPESKKKSRPTKKKPPGKQGGAVAPSANGQPQEEEDDEGGSDVENPHEIFCICRRPDNHTWMIGCDGGCDDWFHGKCVNIKQEDEELIDRYICPNCNEAGKGQTTWKPMCRLKGCRKPARVSKLRISKYCSDEHGREFMRQMTGQLKSMHAGSSSTLTPSALDRVREISRNRDSRSVDGDGDSVMDTNDEDDEHDHRGRPVPEELGSRGGILTVSDLKAVIMGVSSSVEFRRLGNTLITPPPSTSPPARQIESKAKEEDDDEDGEEVMGMKSKGKKDGKETAAAQDDDDFEQEELFKSNKLGLDVNPLGVNYSAAEESKLQELRARREQYRHQRRMIARRNEFLGLVRAKAKAVLDRLKAKEPKGGWKDICGWDARMSWNEEELDDWRQNTETGRKAFQEGKLEAEPIDSLASNGVAVSDEEDDDDDDDGKNKKKNKNNRNNSTTKDTEFAEFSRGVCLKKRCDRHKQWVKIVQQDIAFEEAMLKSEFEACEKEANAIAEGAVLRIHAA</sequence>
<feature type="coiled-coil region" evidence="7">
    <location>
        <begin position="751"/>
        <end position="778"/>
    </location>
</feature>
<dbReference type="EMBL" id="JPOX01000006">
    <property type="protein sequence ID" value="KFX50748.1"/>
    <property type="molecule type" value="Genomic_DNA"/>
</dbReference>
<evidence type="ECO:0000256" key="8">
    <source>
        <dbReference type="SAM" id="MobiDB-lite"/>
    </source>
</evidence>
<organism evidence="10">
    <name type="scientific">Talaromyces marneffei PM1</name>
    <dbReference type="NCBI Taxonomy" id="1077442"/>
    <lineage>
        <taxon>Eukaryota</taxon>
        <taxon>Fungi</taxon>
        <taxon>Dikarya</taxon>
        <taxon>Ascomycota</taxon>
        <taxon>Pezizomycotina</taxon>
        <taxon>Eurotiomycetes</taxon>
        <taxon>Eurotiomycetidae</taxon>
        <taxon>Eurotiales</taxon>
        <taxon>Trichocomaceae</taxon>
        <taxon>Talaromyces</taxon>
        <taxon>Talaromyces sect. Talaromyces</taxon>
    </lineage>
</organism>
<proteinExistence type="predicted"/>
<dbReference type="eggNOG" id="KOG1632">
    <property type="taxonomic scope" value="Eukaryota"/>
</dbReference>